<dbReference type="EMBL" id="CAXAMN010003291">
    <property type="protein sequence ID" value="CAK9003775.1"/>
    <property type="molecule type" value="Genomic_DNA"/>
</dbReference>
<organism evidence="1 2">
    <name type="scientific">Durusdinium trenchii</name>
    <dbReference type="NCBI Taxonomy" id="1381693"/>
    <lineage>
        <taxon>Eukaryota</taxon>
        <taxon>Sar</taxon>
        <taxon>Alveolata</taxon>
        <taxon>Dinophyceae</taxon>
        <taxon>Suessiales</taxon>
        <taxon>Symbiodiniaceae</taxon>
        <taxon>Durusdinium</taxon>
    </lineage>
</organism>
<comment type="caution">
    <text evidence="1">The sequence shown here is derived from an EMBL/GenBank/DDBJ whole genome shotgun (WGS) entry which is preliminary data.</text>
</comment>
<name>A0ABP0IQX2_9DINO</name>
<evidence type="ECO:0000313" key="1">
    <source>
        <dbReference type="EMBL" id="CAK9003775.1"/>
    </source>
</evidence>
<sequence>MRCPPVDRRGIDKASVRFAAGEAAAAAKEACDAGQVFLQGMMVKANWRSGGSLPETVAIATDDGT</sequence>
<dbReference type="Proteomes" id="UP001642484">
    <property type="component" value="Unassembled WGS sequence"/>
</dbReference>
<protein>
    <submittedName>
        <fullName evidence="1">Uncharacterized protein</fullName>
    </submittedName>
</protein>
<keyword evidence="2" id="KW-1185">Reference proteome</keyword>
<evidence type="ECO:0000313" key="2">
    <source>
        <dbReference type="Proteomes" id="UP001642484"/>
    </source>
</evidence>
<gene>
    <name evidence="1" type="ORF">CCMP2556_LOCUS7415</name>
</gene>
<reference evidence="1 2" key="1">
    <citation type="submission" date="2024-02" db="EMBL/GenBank/DDBJ databases">
        <authorList>
            <person name="Chen Y."/>
            <person name="Shah S."/>
            <person name="Dougan E. K."/>
            <person name="Thang M."/>
            <person name="Chan C."/>
        </authorList>
    </citation>
    <scope>NUCLEOTIDE SEQUENCE [LARGE SCALE GENOMIC DNA]</scope>
</reference>
<accession>A0ABP0IQX2</accession>
<proteinExistence type="predicted"/>